<protein>
    <submittedName>
        <fullName evidence="1">Uncharacterized protein</fullName>
    </submittedName>
</protein>
<name>A0A9Q0BD82_9HYPO</name>
<proteinExistence type="predicted"/>
<gene>
    <name evidence="1" type="ORF">J7T54_003285</name>
</gene>
<evidence type="ECO:0000313" key="2">
    <source>
        <dbReference type="Proteomes" id="UP001055219"/>
    </source>
</evidence>
<organism evidence="1 2">
    <name type="scientific">Emericellopsis cladophorae</name>
    <dbReference type="NCBI Taxonomy" id="2686198"/>
    <lineage>
        <taxon>Eukaryota</taxon>
        <taxon>Fungi</taxon>
        <taxon>Dikarya</taxon>
        <taxon>Ascomycota</taxon>
        <taxon>Pezizomycotina</taxon>
        <taxon>Sordariomycetes</taxon>
        <taxon>Hypocreomycetidae</taxon>
        <taxon>Hypocreales</taxon>
        <taxon>Bionectriaceae</taxon>
        <taxon>Emericellopsis</taxon>
    </lineage>
</organism>
<sequence>MAALQRSTSSTKWFRGRATVRVNNVIEQSKEFRDILPSLLLAKTWVMFGVNIFAVKPNIFAPLLQAQSLGAELSSQNVSVSRKASICFGPVNGVQARCEQAWKTNDANGESDRLHCVAMAT</sequence>
<dbReference type="GeneID" id="75829787"/>
<keyword evidence="2" id="KW-1185">Reference proteome</keyword>
<dbReference type="AlphaFoldDB" id="A0A9Q0BD82"/>
<reference evidence="1" key="1">
    <citation type="journal article" date="2021" name="J Fungi (Basel)">
        <title>Genomic and Metabolomic Analyses of the Marine Fungus Emericellopsis cladophorae: Insights into Saltwater Adaptability Mechanisms and Its Biosynthetic Potential.</title>
        <authorList>
            <person name="Goncalves M.F.M."/>
            <person name="Hilario S."/>
            <person name="Van de Peer Y."/>
            <person name="Esteves A.C."/>
            <person name="Alves A."/>
        </authorList>
    </citation>
    <scope>NUCLEOTIDE SEQUENCE</scope>
    <source>
        <strain evidence="1">MUM 19.33</strain>
    </source>
</reference>
<comment type="caution">
    <text evidence="1">The sequence shown here is derived from an EMBL/GenBank/DDBJ whole genome shotgun (WGS) entry which is preliminary data.</text>
</comment>
<dbReference type="EMBL" id="JAGIXG020000025">
    <property type="protein sequence ID" value="KAI6781117.1"/>
    <property type="molecule type" value="Genomic_DNA"/>
</dbReference>
<accession>A0A9Q0BD82</accession>
<evidence type="ECO:0000313" key="1">
    <source>
        <dbReference type="EMBL" id="KAI6781117.1"/>
    </source>
</evidence>
<reference evidence="1" key="2">
    <citation type="submission" date="2022-07" db="EMBL/GenBank/DDBJ databases">
        <authorList>
            <person name="Goncalves M.F.M."/>
            <person name="Hilario S."/>
            <person name="Van De Peer Y."/>
            <person name="Esteves A.C."/>
            <person name="Alves A."/>
        </authorList>
    </citation>
    <scope>NUCLEOTIDE SEQUENCE</scope>
    <source>
        <strain evidence="1">MUM 19.33</strain>
    </source>
</reference>
<dbReference type="Proteomes" id="UP001055219">
    <property type="component" value="Unassembled WGS sequence"/>
</dbReference>
<dbReference type="RefSeq" id="XP_051361973.1">
    <property type="nucleotide sequence ID" value="XM_051506850.1"/>
</dbReference>